<keyword evidence="2" id="KW-1185">Reference proteome</keyword>
<protein>
    <submittedName>
        <fullName evidence="1">Uncharacterized protein</fullName>
    </submittedName>
</protein>
<proteinExistence type="predicted"/>
<organism evidence="1 2">
    <name type="scientific">Elizabethkingia argenteiflava</name>
    <dbReference type="NCBI Taxonomy" id="2681556"/>
    <lineage>
        <taxon>Bacteria</taxon>
        <taxon>Pseudomonadati</taxon>
        <taxon>Bacteroidota</taxon>
        <taxon>Flavobacteriia</taxon>
        <taxon>Flavobacteriales</taxon>
        <taxon>Weeksellaceae</taxon>
        <taxon>Elizabethkingia</taxon>
    </lineage>
</organism>
<dbReference type="Proteomes" id="UP000553459">
    <property type="component" value="Unassembled WGS sequence"/>
</dbReference>
<gene>
    <name evidence="1" type="ORF">GNY06_11955</name>
</gene>
<dbReference type="RefSeq" id="WP_166520298.1">
    <property type="nucleotide sequence ID" value="NZ_JAAABJ010000641.1"/>
</dbReference>
<evidence type="ECO:0000313" key="2">
    <source>
        <dbReference type="Proteomes" id="UP000553459"/>
    </source>
</evidence>
<dbReference type="AlphaFoldDB" id="A0A845Q148"/>
<accession>A0A845Q148</accession>
<reference evidence="1 2" key="1">
    <citation type="submission" date="2019-11" db="EMBL/GenBank/DDBJ databases">
        <title>Characterization of Elizabethkingia argenteiflava sp. nov., isolated from inner surface of Soybean Pods.</title>
        <authorList>
            <person name="Mo S."/>
        </authorList>
    </citation>
    <scope>NUCLEOTIDE SEQUENCE [LARGE SCALE GENOMIC DNA]</scope>
    <source>
        <strain evidence="1 2">YB22</strain>
    </source>
</reference>
<comment type="caution">
    <text evidence="1">The sequence shown here is derived from an EMBL/GenBank/DDBJ whole genome shotgun (WGS) entry which is preliminary data.</text>
</comment>
<dbReference type="EMBL" id="JAAABJ010000641">
    <property type="protein sequence ID" value="NAW52050.1"/>
    <property type="molecule type" value="Genomic_DNA"/>
</dbReference>
<evidence type="ECO:0000313" key="1">
    <source>
        <dbReference type="EMBL" id="NAW52050.1"/>
    </source>
</evidence>
<name>A0A845Q148_9FLAO</name>
<sequence>MTRGKPDLKARAVLIPVTDHTKRPSPISFPRPIQKHTSGIKSVTFAYYFVCRDRKKSPPAGGTDLLMRIS</sequence>